<dbReference type="Pfam" id="PF21981">
    <property type="entry name" value="RecX_HTH3"/>
    <property type="match status" value="2"/>
</dbReference>
<feature type="domain" description="RecX second three-helical" evidence="6">
    <location>
        <begin position="108"/>
        <end position="149"/>
    </location>
</feature>
<dbReference type="RefSeq" id="WP_382355475.1">
    <property type="nucleotide sequence ID" value="NZ_JBHSMC010000042.1"/>
</dbReference>
<dbReference type="HAMAP" id="MF_01114">
    <property type="entry name" value="RecX"/>
    <property type="match status" value="1"/>
</dbReference>
<dbReference type="NCBIfam" id="NF010733">
    <property type="entry name" value="PRK14135.1"/>
    <property type="match status" value="1"/>
</dbReference>
<protein>
    <recommendedName>
        <fullName evidence="3 5">Regulatory protein RecX</fullName>
    </recommendedName>
</protein>
<dbReference type="InterPro" id="IPR036388">
    <property type="entry name" value="WH-like_DNA-bd_sf"/>
</dbReference>
<organism evidence="9 10">
    <name type="scientific">Lederbergia graminis</name>
    <dbReference type="NCBI Taxonomy" id="735518"/>
    <lineage>
        <taxon>Bacteria</taxon>
        <taxon>Bacillati</taxon>
        <taxon>Bacillota</taxon>
        <taxon>Bacilli</taxon>
        <taxon>Bacillales</taxon>
        <taxon>Bacillaceae</taxon>
        <taxon>Lederbergia</taxon>
    </lineage>
</organism>
<evidence type="ECO:0000256" key="1">
    <source>
        <dbReference type="ARBA" id="ARBA00004496"/>
    </source>
</evidence>
<name>A0ABW0LQI9_9BACI</name>
<dbReference type="Proteomes" id="UP001596147">
    <property type="component" value="Unassembled WGS sequence"/>
</dbReference>
<evidence type="ECO:0000313" key="9">
    <source>
        <dbReference type="EMBL" id="MFC5466868.1"/>
    </source>
</evidence>
<evidence type="ECO:0000259" key="8">
    <source>
        <dbReference type="Pfam" id="PF21982"/>
    </source>
</evidence>
<keyword evidence="10" id="KW-1185">Reference proteome</keyword>
<dbReference type="InterPro" id="IPR053926">
    <property type="entry name" value="RecX_HTH_1st"/>
</dbReference>
<evidence type="ECO:0000256" key="5">
    <source>
        <dbReference type="HAMAP-Rule" id="MF_01114"/>
    </source>
</evidence>
<keyword evidence="4 5" id="KW-0963">Cytoplasm</keyword>
<evidence type="ECO:0000256" key="3">
    <source>
        <dbReference type="ARBA" id="ARBA00018111"/>
    </source>
</evidence>
<feature type="domain" description="RecX third three-helical" evidence="7">
    <location>
        <begin position="155"/>
        <end position="202"/>
    </location>
</feature>
<evidence type="ECO:0000256" key="2">
    <source>
        <dbReference type="ARBA" id="ARBA00009695"/>
    </source>
</evidence>
<proteinExistence type="inferred from homology"/>
<dbReference type="Pfam" id="PF21982">
    <property type="entry name" value="RecX_HTH1"/>
    <property type="match status" value="1"/>
</dbReference>
<comment type="caution">
    <text evidence="9">The sequence shown here is derived from an EMBL/GenBank/DDBJ whole genome shotgun (WGS) entry which is preliminary data.</text>
</comment>
<comment type="function">
    <text evidence="5">Modulates RecA activity.</text>
</comment>
<dbReference type="Pfam" id="PF02631">
    <property type="entry name" value="RecX_HTH2"/>
    <property type="match status" value="1"/>
</dbReference>
<dbReference type="Gene3D" id="1.10.10.10">
    <property type="entry name" value="Winged helix-like DNA-binding domain superfamily/Winged helix DNA-binding domain"/>
    <property type="match status" value="4"/>
</dbReference>
<dbReference type="PANTHER" id="PTHR33602">
    <property type="entry name" value="REGULATORY PROTEIN RECX FAMILY PROTEIN"/>
    <property type="match status" value="1"/>
</dbReference>
<sequence length="263" mass="31273">MPIITKISTQKNTKDRYNIFLDEKFAFGVDEEVLIRFDLRKGKELSELDLIQIQHEDEIRKAFNAAIQYLSYRMRSEQEIRTYLKKKEWDEPVVEAVVQKLYERKYLDDKEFACAYVRTQINGGKKGPNIISQELKEKGISSIHIENALEEYKVDQQIEHAIKLGNKVVKQNQKHSQRILKQKIEQFLLTKGFSFDIISIALEEVKYEKDEADEWQALRAQADKLQRKYRAFEGFEYEQKMKQALFRKGFTIELIDRYLSENE</sequence>
<evidence type="ECO:0000256" key="4">
    <source>
        <dbReference type="ARBA" id="ARBA00022490"/>
    </source>
</evidence>
<evidence type="ECO:0000259" key="6">
    <source>
        <dbReference type="Pfam" id="PF02631"/>
    </source>
</evidence>
<feature type="domain" description="RecX third three-helical" evidence="7">
    <location>
        <begin position="213"/>
        <end position="259"/>
    </location>
</feature>
<evidence type="ECO:0000313" key="10">
    <source>
        <dbReference type="Proteomes" id="UP001596147"/>
    </source>
</evidence>
<dbReference type="InterPro" id="IPR003783">
    <property type="entry name" value="Regulatory_RecX"/>
</dbReference>
<comment type="similarity">
    <text evidence="2 5">Belongs to the RecX family.</text>
</comment>
<feature type="domain" description="RecX first three-helical" evidence="8">
    <location>
        <begin position="62"/>
        <end position="101"/>
    </location>
</feature>
<dbReference type="InterPro" id="IPR053925">
    <property type="entry name" value="RecX_HTH_3rd"/>
</dbReference>
<accession>A0ABW0LQI9</accession>
<reference evidence="10" key="1">
    <citation type="journal article" date="2019" name="Int. J. Syst. Evol. Microbiol.">
        <title>The Global Catalogue of Microorganisms (GCM) 10K type strain sequencing project: providing services to taxonomists for standard genome sequencing and annotation.</title>
        <authorList>
            <consortium name="The Broad Institute Genomics Platform"/>
            <consortium name="The Broad Institute Genome Sequencing Center for Infectious Disease"/>
            <person name="Wu L."/>
            <person name="Ma J."/>
        </authorList>
    </citation>
    <scope>NUCLEOTIDE SEQUENCE [LARGE SCALE GENOMIC DNA]</scope>
    <source>
        <strain evidence="10">CGMCC 1.12237</strain>
    </source>
</reference>
<gene>
    <name evidence="5 9" type="primary">recX</name>
    <name evidence="9" type="ORF">ACFPM4_19265</name>
</gene>
<dbReference type="InterPro" id="IPR053924">
    <property type="entry name" value="RecX_HTH_2nd"/>
</dbReference>
<evidence type="ECO:0000259" key="7">
    <source>
        <dbReference type="Pfam" id="PF21981"/>
    </source>
</evidence>
<dbReference type="EMBL" id="JBHSMC010000042">
    <property type="protein sequence ID" value="MFC5466868.1"/>
    <property type="molecule type" value="Genomic_DNA"/>
</dbReference>
<dbReference type="PANTHER" id="PTHR33602:SF1">
    <property type="entry name" value="REGULATORY PROTEIN RECX FAMILY PROTEIN"/>
    <property type="match status" value="1"/>
</dbReference>
<comment type="subcellular location">
    <subcellularLocation>
        <location evidence="1 5">Cytoplasm</location>
    </subcellularLocation>
</comment>